<evidence type="ECO:0000313" key="3">
    <source>
        <dbReference type="Proteomes" id="UP000032180"/>
    </source>
</evidence>
<feature type="region of interest" description="Disordered" evidence="1">
    <location>
        <begin position="1"/>
        <end position="24"/>
    </location>
</feature>
<proteinExistence type="predicted"/>
<evidence type="ECO:0000313" key="2">
    <source>
        <dbReference type="EnsemblPlants" id="LPERR12G09630.1"/>
    </source>
</evidence>
<sequence>MVKARSTTKETNPPSTSKLTELRTITAHDQTAMRELRLYQDNSQPHRHRAVAGQHRATPHRMMSPESR</sequence>
<dbReference type="Gramene" id="LPERR12G09630.1">
    <property type="protein sequence ID" value="LPERR12G09630.1"/>
    <property type="gene ID" value="LPERR12G09630"/>
</dbReference>
<evidence type="ECO:0000256" key="1">
    <source>
        <dbReference type="SAM" id="MobiDB-lite"/>
    </source>
</evidence>
<accession>A0A0D9XZ73</accession>
<protein>
    <submittedName>
        <fullName evidence="2">Uncharacterized protein</fullName>
    </submittedName>
</protein>
<dbReference type="EnsemblPlants" id="LPERR12G09630.1">
    <property type="protein sequence ID" value="LPERR12G09630.1"/>
    <property type="gene ID" value="LPERR12G09630"/>
</dbReference>
<reference evidence="2 3" key="1">
    <citation type="submission" date="2012-08" db="EMBL/GenBank/DDBJ databases">
        <title>Oryza genome evolution.</title>
        <authorList>
            <person name="Wing R.A."/>
        </authorList>
    </citation>
    <scope>NUCLEOTIDE SEQUENCE</scope>
</reference>
<feature type="region of interest" description="Disordered" evidence="1">
    <location>
        <begin position="39"/>
        <end position="68"/>
    </location>
</feature>
<dbReference type="AlphaFoldDB" id="A0A0D9XZ73"/>
<reference evidence="2" key="3">
    <citation type="submission" date="2015-04" db="UniProtKB">
        <authorList>
            <consortium name="EnsemblPlants"/>
        </authorList>
    </citation>
    <scope>IDENTIFICATION</scope>
</reference>
<keyword evidence="3" id="KW-1185">Reference proteome</keyword>
<organism evidence="2 3">
    <name type="scientific">Leersia perrieri</name>
    <dbReference type="NCBI Taxonomy" id="77586"/>
    <lineage>
        <taxon>Eukaryota</taxon>
        <taxon>Viridiplantae</taxon>
        <taxon>Streptophyta</taxon>
        <taxon>Embryophyta</taxon>
        <taxon>Tracheophyta</taxon>
        <taxon>Spermatophyta</taxon>
        <taxon>Magnoliopsida</taxon>
        <taxon>Liliopsida</taxon>
        <taxon>Poales</taxon>
        <taxon>Poaceae</taxon>
        <taxon>BOP clade</taxon>
        <taxon>Oryzoideae</taxon>
        <taxon>Oryzeae</taxon>
        <taxon>Oryzinae</taxon>
        <taxon>Leersia</taxon>
    </lineage>
</organism>
<dbReference type="HOGENOM" id="CLU_2797596_0_0_1"/>
<dbReference type="Proteomes" id="UP000032180">
    <property type="component" value="Chromosome 12"/>
</dbReference>
<name>A0A0D9XZ73_9ORYZ</name>
<feature type="compositionally biased region" description="Polar residues" evidence="1">
    <location>
        <begin position="9"/>
        <end position="19"/>
    </location>
</feature>
<reference evidence="3" key="2">
    <citation type="submission" date="2013-12" db="EMBL/GenBank/DDBJ databases">
        <authorList>
            <person name="Yu Y."/>
            <person name="Lee S."/>
            <person name="de Baynast K."/>
            <person name="Wissotski M."/>
            <person name="Liu L."/>
            <person name="Talag J."/>
            <person name="Goicoechea J."/>
            <person name="Angelova A."/>
            <person name="Jetty R."/>
            <person name="Kudrna D."/>
            <person name="Golser W."/>
            <person name="Rivera L."/>
            <person name="Zhang J."/>
            <person name="Wing R."/>
        </authorList>
    </citation>
    <scope>NUCLEOTIDE SEQUENCE</scope>
</reference>